<dbReference type="Gene3D" id="3.40.50.1000">
    <property type="entry name" value="HAD superfamily/HAD-like"/>
    <property type="match status" value="1"/>
</dbReference>
<dbReference type="OrthoDB" id="9797743at2"/>
<evidence type="ECO:0000313" key="2">
    <source>
        <dbReference type="Proteomes" id="UP000280726"/>
    </source>
</evidence>
<sequence length="233" mass="24497">MTSSPSLPAAVLLDMDGTLVDTEPYWLATEHEVVERHGSTWSHEQGLKLVGQDLRTAARIILDETGLAGEPDDLVAELVAGVVERMRREGTPWRPGAQAFLALMAGAGVPCALVTMSYAEVTTAVVEGSPAGTFATVVSGDQVTHGKPHPEPYLTAASRLGVDVRRCVAIEDSPVGASSALAAGARTIAVPLMVDVAARPGLSRLRSLERLDLDLLGRILDGEDVDEVVATRA</sequence>
<dbReference type="SFLD" id="SFLDS00003">
    <property type="entry name" value="Haloacid_Dehalogenase"/>
    <property type="match status" value="1"/>
</dbReference>
<dbReference type="SUPFAM" id="SSF56784">
    <property type="entry name" value="HAD-like"/>
    <property type="match status" value="1"/>
</dbReference>
<protein>
    <submittedName>
        <fullName evidence="1">HAD superfamily hydrolase (TIGR01509 family)</fullName>
    </submittedName>
</protein>
<dbReference type="Pfam" id="PF13419">
    <property type="entry name" value="HAD_2"/>
    <property type="match status" value="1"/>
</dbReference>
<keyword evidence="1" id="KW-0378">Hydrolase</keyword>
<dbReference type="NCBIfam" id="TIGR01509">
    <property type="entry name" value="HAD-SF-IA-v3"/>
    <property type="match status" value="1"/>
</dbReference>
<dbReference type="RefSeq" id="WP_123918158.1">
    <property type="nucleotide sequence ID" value="NZ_RKRA01000001.1"/>
</dbReference>
<dbReference type="CDD" id="cd07505">
    <property type="entry name" value="HAD_BPGM-like"/>
    <property type="match status" value="1"/>
</dbReference>
<dbReference type="AlphaFoldDB" id="A0A3N5A8Z3"/>
<dbReference type="InterPro" id="IPR036412">
    <property type="entry name" value="HAD-like_sf"/>
</dbReference>
<dbReference type="EMBL" id="RKRA01000001">
    <property type="protein sequence ID" value="RPF28131.1"/>
    <property type="molecule type" value="Genomic_DNA"/>
</dbReference>
<comment type="caution">
    <text evidence="1">The sequence shown here is derived from an EMBL/GenBank/DDBJ whole genome shotgun (WGS) entry which is preliminary data.</text>
</comment>
<accession>A0A3N5A8Z3</accession>
<reference evidence="1 2" key="1">
    <citation type="submission" date="2018-11" db="EMBL/GenBank/DDBJ databases">
        <title>Sequencing the genomes of 1000 actinobacteria strains.</title>
        <authorList>
            <person name="Klenk H.-P."/>
        </authorList>
    </citation>
    <scope>NUCLEOTIDE SEQUENCE [LARGE SCALE GENOMIC DNA]</scope>
    <source>
        <strain evidence="1 2">DSM 14418</strain>
    </source>
</reference>
<organism evidence="1 2">
    <name type="scientific">Georgenia muralis</name>
    <dbReference type="NCBI Taxonomy" id="154117"/>
    <lineage>
        <taxon>Bacteria</taxon>
        <taxon>Bacillati</taxon>
        <taxon>Actinomycetota</taxon>
        <taxon>Actinomycetes</taxon>
        <taxon>Micrococcales</taxon>
        <taxon>Bogoriellaceae</taxon>
        <taxon>Georgenia</taxon>
    </lineage>
</organism>
<gene>
    <name evidence="1" type="ORF">EDD32_2644</name>
</gene>
<dbReference type="InterPro" id="IPR041492">
    <property type="entry name" value="HAD_2"/>
</dbReference>
<dbReference type="PANTHER" id="PTHR18901">
    <property type="entry name" value="2-DEOXYGLUCOSE-6-PHOSPHATE PHOSPHATASE 2"/>
    <property type="match status" value="1"/>
</dbReference>
<keyword evidence="2" id="KW-1185">Reference proteome</keyword>
<dbReference type="InterPro" id="IPR023214">
    <property type="entry name" value="HAD_sf"/>
</dbReference>
<dbReference type="GO" id="GO:0016787">
    <property type="term" value="F:hydrolase activity"/>
    <property type="evidence" value="ECO:0007669"/>
    <property type="project" value="UniProtKB-KW"/>
</dbReference>
<dbReference type="SFLD" id="SFLDG01129">
    <property type="entry name" value="C1.5:_HAD__Beta-PGM__Phosphata"/>
    <property type="match status" value="1"/>
</dbReference>
<proteinExistence type="predicted"/>
<name>A0A3N5A8Z3_9MICO</name>
<dbReference type="InterPro" id="IPR006439">
    <property type="entry name" value="HAD-SF_hydro_IA"/>
</dbReference>
<evidence type="ECO:0000313" key="1">
    <source>
        <dbReference type="EMBL" id="RPF28131.1"/>
    </source>
</evidence>
<dbReference type="InterPro" id="IPR023198">
    <property type="entry name" value="PGP-like_dom2"/>
</dbReference>
<dbReference type="Proteomes" id="UP000280726">
    <property type="component" value="Unassembled WGS sequence"/>
</dbReference>
<dbReference type="PANTHER" id="PTHR18901:SF38">
    <property type="entry name" value="PSEUDOURIDINE-5'-PHOSPHATASE"/>
    <property type="match status" value="1"/>
</dbReference>
<dbReference type="Gene3D" id="1.10.150.240">
    <property type="entry name" value="Putative phosphatase, domain 2"/>
    <property type="match status" value="1"/>
</dbReference>